<evidence type="ECO:0000256" key="1">
    <source>
        <dbReference type="ARBA" id="ARBA00043985"/>
    </source>
</evidence>
<organism evidence="4 5">
    <name type="scientific">Panacagrimonas perspica</name>
    <dbReference type="NCBI Taxonomy" id="381431"/>
    <lineage>
        <taxon>Bacteria</taxon>
        <taxon>Pseudomonadati</taxon>
        <taxon>Pseudomonadota</taxon>
        <taxon>Gammaproteobacteria</taxon>
        <taxon>Nevskiales</taxon>
        <taxon>Nevskiaceae</taxon>
        <taxon>Panacagrimonas</taxon>
    </lineage>
</organism>
<feature type="coiled-coil region" evidence="2">
    <location>
        <begin position="127"/>
        <end position="154"/>
    </location>
</feature>
<feature type="compositionally biased region" description="Low complexity" evidence="3">
    <location>
        <begin position="226"/>
        <end position="238"/>
    </location>
</feature>
<accession>A0A4R7P339</accession>
<dbReference type="AlphaFoldDB" id="A0A4R7P339"/>
<evidence type="ECO:0000313" key="4">
    <source>
        <dbReference type="EMBL" id="TDU28165.1"/>
    </source>
</evidence>
<dbReference type="EMBL" id="SOBT01000009">
    <property type="protein sequence ID" value="TDU28165.1"/>
    <property type="molecule type" value="Genomic_DNA"/>
</dbReference>
<reference evidence="4 5" key="1">
    <citation type="submission" date="2019-03" db="EMBL/GenBank/DDBJ databases">
        <title>Genomic Encyclopedia of Type Strains, Phase IV (KMG-IV): sequencing the most valuable type-strain genomes for metagenomic binning, comparative biology and taxonomic classification.</title>
        <authorList>
            <person name="Goeker M."/>
        </authorList>
    </citation>
    <scope>NUCLEOTIDE SEQUENCE [LARGE SCALE GENOMIC DNA]</scope>
    <source>
        <strain evidence="4 5">DSM 26377</strain>
    </source>
</reference>
<dbReference type="PANTHER" id="PTHR31088:SF6">
    <property type="entry name" value="PHAGE SHOCK PROTEIN A"/>
    <property type="match status" value="1"/>
</dbReference>
<dbReference type="PANTHER" id="PTHR31088">
    <property type="entry name" value="MEMBRANE-ASSOCIATED PROTEIN VIPP1, CHLOROPLASTIC"/>
    <property type="match status" value="1"/>
</dbReference>
<proteinExistence type="inferred from homology"/>
<dbReference type="OrthoDB" id="9779630at2"/>
<evidence type="ECO:0000256" key="3">
    <source>
        <dbReference type="SAM" id="MobiDB-lite"/>
    </source>
</evidence>
<feature type="region of interest" description="Disordered" evidence="3">
    <location>
        <begin position="209"/>
        <end position="238"/>
    </location>
</feature>
<protein>
    <submittedName>
        <fullName evidence="4">Phage shock protein A (PspA) family protein</fullName>
    </submittedName>
</protein>
<gene>
    <name evidence="4" type="ORF">DFR24_2530</name>
</gene>
<comment type="similarity">
    <text evidence="1">Belongs to the PspA/Vipp/IM30 family.</text>
</comment>
<keyword evidence="5" id="KW-1185">Reference proteome</keyword>
<keyword evidence="2" id="KW-0175">Coiled coil</keyword>
<dbReference type="InterPro" id="IPR007157">
    <property type="entry name" value="PspA_VIPP1"/>
</dbReference>
<dbReference type="Proteomes" id="UP000295341">
    <property type="component" value="Unassembled WGS sequence"/>
</dbReference>
<dbReference type="RefSeq" id="WP_133881744.1">
    <property type="nucleotide sequence ID" value="NZ_MWIN01000044.1"/>
</dbReference>
<dbReference type="Pfam" id="PF04012">
    <property type="entry name" value="PspA_IM30"/>
    <property type="match status" value="1"/>
</dbReference>
<comment type="caution">
    <text evidence="4">The sequence shown here is derived from an EMBL/GenBank/DDBJ whole genome shotgun (WGS) entry which is preliminary data.</text>
</comment>
<name>A0A4R7P339_9GAMM</name>
<evidence type="ECO:0000313" key="5">
    <source>
        <dbReference type="Proteomes" id="UP000295341"/>
    </source>
</evidence>
<sequence length="238" mass="25792">MADINLFSRLGNLWKGFISLWISDVEKNHPEIAYENSIMGLTAKYEKLKYATAAIIRRRDDISGRVDIASKALAQVTSDLNAAMATGQDDLALVLIQKKNALDAELADLTGEAGQATADADDAKGSLMAVKSEIGKLKAEKDRMLAKMQSAQARIQIQNQLEGLSVDADVQALDKVREHIKTTVAQASLGKELHESDLDVRLKKLQSQSGSVTAKAQLEEMKRQRAAATAQAGGTKQM</sequence>
<evidence type="ECO:0000256" key="2">
    <source>
        <dbReference type="SAM" id="Coils"/>
    </source>
</evidence>